<sequence length="206" mass="22347">MSAQLSHCSIKKTGYLRNGVSWTLLLPPPGAWLLQASELLTPSSPLGVSRVGPNRSTSLLQVSRQGLQPCTAWGIQRPRSLCAVSVSHAALGVLYPSATISSPPLAFSAKKRWPGTWAPGGGRLLVSPFSAEKTSRVRLLVQPLRCGRRGGCALSFLVGGTATSQLCRYRRHVARQFNFIIKINYLALNSIRLTASKRVTVNFPRL</sequence>
<evidence type="ECO:0000313" key="1">
    <source>
        <dbReference type="EMBL" id="KAJ1214425.1"/>
    </source>
</evidence>
<organism evidence="1 2">
    <name type="scientific">Pleurodeles waltl</name>
    <name type="common">Iberian ribbed newt</name>
    <dbReference type="NCBI Taxonomy" id="8319"/>
    <lineage>
        <taxon>Eukaryota</taxon>
        <taxon>Metazoa</taxon>
        <taxon>Chordata</taxon>
        <taxon>Craniata</taxon>
        <taxon>Vertebrata</taxon>
        <taxon>Euteleostomi</taxon>
        <taxon>Amphibia</taxon>
        <taxon>Batrachia</taxon>
        <taxon>Caudata</taxon>
        <taxon>Salamandroidea</taxon>
        <taxon>Salamandridae</taxon>
        <taxon>Pleurodelinae</taxon>
        <taxon>Pleurodeles</taxon>
    </lineage>
</organism>
<keyword evidence="2" id="KW-1185">Reference proteome</keyword>
<accession>A0AAV7WQH0</accession>
<name>A0AAV7WQH0_PLEWA</name>
<dbReference type="AlphaFoldDB" id="A0AAV7WQH0"/>
<evidence type="ECO:0000313" key="2">
    <source>
        <dbReference type="Proteomes" id="UP001066276"/>
    </source>
</evidence>
<dbReference type="Proteomes" id="UP001066276">
    <property type="component" value="Chromosome 1_1"/>
</dbReference>
<proteinExistence type="predicted"/>
<protein>
    <submittedName>
        <fullName evidence="1">Uncharacterized protein</fullName>
    </submittedName>
</protein>
<gene>
    <name evidence="1" type="ORF">NDU88_002044</name>
</gene>
<comment type="caution">
    <text evidence="1">The sequence shown here is derived from an EMBL/GenBank/DDBJ whole genome shotgun (WGS) entry which is preliminary data.</text>
</comment>
<dbReference type="EMBL" id="JANPWB010000001">
    <property type="protein sequence ID" value="KAJ1214425.1"/>
    <property type="molecule type" value="Genomic_DNA"/>
</dbReference>
<reference evidence="1" key="1">
    <citation type="journal article" date="2022" name="bioRxiv">
        <title>Sequencing and chromosome-scale assembly of the giantPleurodeles waltlgenome.</title>
        <authorList>
            <person name="Brown T."/>
            <person name="Elewa A."/>
            <person name="Iarovenko S."/>
            <person name="Subramanian E."/>
            <person name="Araus A.J."/>
            <person name="Petzold A."/>
            <person name="Susuki M."/>
            <person name="Suzuki K.-i.T."/>
            <person name="Hayashi T."/>
            <person name="Toyoda A."/>
            <person name="Oliveira C."/>
            <person name="Osipova E."/>
            <person name="Leigh N.D."/>
            <person name="Simon A."/>
            <person name="Yun M.H."/>
        </authorList>
    </citation>
    <scope>NUCLEOTIDE SEQUENCE</scope>
    <source>
        <strain evidence="1">20211129_DDA</strain>
        <tissue evidence="1">Liver</tissue>
    </source>
</reference>